<name>A0AA86NCE4_9EUKA</name>
<dbReference type="InterPro" id="IPR011263">
    <property type="entry name" value="DNA-dir_RNA_pol_RpoA/D/Rpb3"/>
</dbReference>
<dbReference type="InterPro" id="IPR022842">
    <property type="entry name" value="RNAP_Rpo3/Rpb3/RPAC1"/>
</dbReference>
<protein>
    <submittedName>
        <fullName evidence="5">DNA-directed RNA polymerase subunit D</fullName>
    </submittedName>
    <submittedName>
        <fullName evidence="7">DNA-directed_RNA polymerase subunit D</fullName>
    </submittedName>
</protein>
<dbReference type="SUPFAM" id="SSF56553">
    <property type="entry name" value="Insert subdomain of RNA polymerase alpha subunit"/>
    <property type="match status" value="1"/>
</dbReference>
<dbReference type="Gene3D" id="2.170.120.12">
    <property type="entry name" value="DNA-directed RNA polymerase, insert domain"/>
    <property type="match status" value="1"/>
</dbReference>
<dbReference type="InterPro" id="IPR011262">
    <property type="entry name" value="DNA-dir_RNA_pol_insert"/>
</dbReference>
<dbReference type="PANTHER" id="PTHR11800">
    <property type="entry name" value="DNA-DIRECTED RNA POLYMERASE"/>
    <property type="match status" value="1"/>
</dbReference>
<dbReference type="PANTHER" id="PTHR11800:SF13">
    <property type="entry name" value="DNA-DIRECTED RNA POLYMERASES I AND III SUBUNIT RPAC1"/>
    <property type="match status" value="1"/>
</dbReference>
<dbReference type="GO" id="GO:0005666">
    <property type="term" value="C:RNA polymerase III complex"/>
    <property type="evidence" value="ECO:0007669"/>
    <property type="project" value="TreeGrafter"/>
</dbReference>
<dbReference type="InterPro" id="IPR036603">
    <property type="entry name" value="RBP11-like"/>
</dbReference>
<dbReference type="Proteomes" id="UP001642409">
    <property type="component" value="Unassembled WGS sequence"/>
</dbReference>
<comment type="similarity">
    <text evidence="3">Belongs to the archaeal Rpo3/eukaryotic RPB3 RNA polymerase subunit family.</text>
</comment>
<keyword evidence="1 5" id="KW-0240">DNA-directed RNA polymerase</keyword>
<gene>
    <name evidence="8" type="ORF">HINF_LOCUS19950</name>
    <name evidence="5" type="ORF">HINF_LOCUS4221</name>
    <name evidence="6" type="ORF">HINF_LOCUS47941</name>
    <name evidence="7" type="ORF">HINF_LOCUS7675</name>
</gene>
<dbReference type="InterPro" id="IPR036643">
    <property type="entry name" value="RNApol_insert_sf"/>
</dbReference>
<evidence type="ECO:0000313" key="8">
    <source>
        <dbReference type="EMBL" id="CAL6006024.1"/>
    </source>
</evidence>
<evidence type="ECO:0000313" key="7">
    <source>
        <dbReference type="EMBL" id="CAL5983557.1"/>
    </source>
</evidence>
<dbReference type="EMBL" id="CATOUU010000931">
    <property type="protein sequence ID" value="CAI9960296.1"/>
    <property type="molecule type" value="Genomic_DNA"/>
</dbReference>
<sequence length="281" mass="32079">MEVTKDIIHLKESDSHQFSLKLYSHDNNKTQFLMESSPAIINTIRRIILDETPTMAPDTMVVHQNTSVMHDEVLAQRIGLIPLAVDPRQFDFPDDQINEQNTIVFTLHAKAGDKPLNVYSGDLQYTPIGNQLERIGNVRPLEEKILLLKLGAQQEIKLEIYCHKGIGKVHSKWSPVSVCFYNMLPIFKYGETKADWNNRQFKVPLQQLSCPMGVYDDLEEIKIDKCTLCRSCLDTGVQIMLDDQHYLFTIEPVGYLNGLQIMQEALNVLKIKAHLVVDGLM</sequence>
<keyword evidence="2" id="KW-0804">Transcription</keyword>
<dbReference type="AlphaFoldDB" id="A0AA86NCE4"/>
<dbReference type="GO" id="GO:0046983">
    <property type="term" value="F:protein dimerization activity"/>
    <property type="evidence" value="ECO:0007669"/>
    <property type="project" value="InterPro"/>
</dbReference>
<dbReference type="EMBL" id="CAXDID020000053">
    <property type="protein sequence ID" value="CAL6006024.1"/>
    <property type="molecule type" value="Genomic_DNA"/>
</dbReference>
<accession>A0AA86NCE4</accession>
<dbReference type="EMBL" id="CATOUU010000108">
    <property type="protein sequence ID" value="CAI9916576.1"/>
    <property type="molecule type" value="Genomic_DNA"/>
</dbReference>
<evidence type="ECO:0000256" key="3">
    <source>
        <dbReference type="ARBA" id="ARBA00025804"/>
    </source>
</evidence>
<dbReference type="SUPFAM" id="SSF55257">
    <property type="entry name" value="RBP11-like subunits of RNA polymerase"/>
    <property type="match status" value="1"/>
</dbReference>
<dbReference type="Gene3D" id="3.30.1360.10">
    <property type="entry name" value="RNA polymerase, RBP11-like subunit"/>
    <property type="match status" value="1"/>
</dbReference>
<evidence type="ECO:0000313" key="6">
    <source>
        <dbReference type="EMBL" id="CAI9960296.1"/>
    </source>
</evidence>
<dbReference type="SMART" id="SM00662">
    <property type="entry name" value="RPOLD"/>
    <property type="match status" value="1"/>
</dbReference>
<organism evidence="5">
    <name type="scientific">Hexamita inflata</name>
    <dbReference type="NCBI Taxonomy" id="28002"/>
    <lineage>
        <taxon>Eukaryota</taxon>
        <taxon>Metamonada</taxon>
        <taxon>Diplomonadida</taxon>
        <taxon>Hexamitidae</taxon>
        <taxon>Hexamitinae</taxon>
        <taxon>Hexamita</taxon>
    </lineage>
</organism>
<dbReference type="Pfam" id="PF01193">
    <property type="entry name" value="RNA_pol_L"/>
    <property type="match status" value="1"/>
</dbReference>
<evidence type="ECO:0000256" key="1">
    <source>
        <dbReference type="ARBA" id="ARBA00022478"/>
    </source>
</evidence>
<dbReference type="GO" id="GO:0003899">
    <property type="term" value="F:DNA-directed RNA polymerase activity"/>
    <property type="evidence" value="ECO:0007669"/>
    <property type="project" value="InterPro"/>
</dbReference>
<proteinExistence type="inferred from homology"/>
<dbReference type="NCBIfam" id="NF001988">
    <property type="entry name" value="PRK00783.1"/>
    <property type="match status" value="1"/>
</dbReference>
<evidence type="ECO:0000313" key="9">
    <source>
        <dbReference type="Proteomes" id="UP001642409"/>
    </source>
</evidence>
<dbReference type="Pfam" id="PF01000">
    <property type="entry name" value="RNA_pol_A_bac"/>
    <property type="match status" value="1"/>
</dbReference>
<dbReference type="EMBL" id="CAXDID020000016">
    <property type="protein sequence ID" value="CAL5983557.1"/>
    <property type="molecule type" value="Genomic_DNA"/>
</dbReference>
<dbReference type="GO" id="GO:0005736">
    <property type="term" value="C:RNA polymerase I complex"/>
    <property type="evidence" value="ECO:0007669"/>
    <property type="project" value="TreeGrafter"/>
</dbReference>
<reference evidence="5" key="1">
    <citation type="submission" date="2023-06" db="EMBL/GenBank/DDBJ databases">
        <authorList>
            <person name="Kurt Z."/>
        </authorList>
    </citation>
    <scope>NUCLEOTIDE SEQUENCE</scope>
</reference>
<reference evidence="7 9" key="2">
    <citation type="submission" date="2024-07" db="EMBL/GenBank/DDBJ databases">
        <authorList>
            <person name="Akdeniz Z."/>
        </authorList>
    </citation>
    <scope>NUCLEOTIDE SEQUENCE [LARGE SCALE GENOMIC DNA]</scope>
</reference>
<evidence type="ECO:0000313" key="5">
    <source>
        <dbReference type="EMBL" id="CAI9916576.1"/>
    </source>
</evidence>
<feature type="domain" description="DNA-directed RNA polymerase RpoA/D/Rpb3-type" evidence="4">
    <location>
        <begin position="29"/>
        <end position="279"/>
    </location>
</feature>
<dbReference type="InterPro" id="IPR050518">
    <property type="entry name" value="Rpo3/RPB3_RNA_Pol_subunit"/>
</dbReference>
<dbReference type="HAMAP" id="MF_00320">
    <property type="entry name" value="RNApol_arch_Rpo3"/>
    <property type="match status" value="1"/>
</dbReference>
<evidence type="ECO:0000256" key="2">
    <source>
        <dbReference type="ARBA" id="ARBA00023163"/>
    </source>
</evidence>
<dbReference type="GO" id="GO:0006351">
    <property type="term" value="P:DNA-templated transcription"/>
    <property type="evidence" value="ECO:0007669"/>
    <property type="project" value="InterPro"/>
</dbReference>
<evidence type="ECO:0000259" key="4">
    <source>
        <dbReference type="SMART" id="SM00662"/>
    </source>
</evidence>
<comment type="caution">
    <text evidence="5">The sequence shown here is derived from an EMBL/GenBank/DDBJ whole genome shotgun (WGS) entry which is preliminary data.</text>
</comment>
<keyword evidence="9" id="KW-1185">Reference proteome</keyword>